<name>A0A5C6AEJ9_9BACT</name>
<keyword evidence="2" id="KW-1185">Reference proteome</keyword>
<evidence type="ECO:0000313" key="1">
    <source>
        <dbReference type="EMBL" id="TWT97491.1"/>
    </source>
</evidence>
<dbReference type="AlphaFoldDB" id="A0A5C6AEJ9"/>
<comment type="caution">
    <text evidence="1">The sequence shown here is derived from an EMBL/GenBank/DDBJ whole genome shotgun (WGS) entry which is preliminary data.</text>
</comment>
<evidence type="ECO:0000313" key="2">
    <source>
        <dbReference type="Proteomes" id="UP000316213"/>
    </source>
</evidence>
<proteinExistence type="predicted"/>
<sequence>MRFSRNNQYQRNELRITVNRESRPINTKQIIFHGIFKTAADRERFPRRKPPGRFILPKSLATLLSQP</sequence>
<accession>A0A5C6AEJ9</accession>
<gene>
    <name evidence="1" type="ORF">Pla100_26450</name>
</gene>
<dbReference type="Proteomes" id="UP000316213">
    <property type="component" value="Unassembled WGS sequence"/>
</dbReference>
<organism evidence="1 2">
    <name type="scientific">Neorhodopirellula pilleata</name>
    <dbReference type="NCBI Taxonomy" id="2714738"/>
    <lineage>
        <taxon>Bacteria</taxon>
        <taxon>Pseudomonadati</taxon>
        <taxon>Planctomycetota</taxon>
        <taxon>Planctomycetia</taxon>
        <taxon>Pirellulales</taxon>
        <taxon>Pirellulaceae</taxon>
        <taxon>Neorhodopirellula</taxon>
    </lineage>
</organism>
<reference evidence="1 2" key="1">
    <citation type="submission" date="2019-02" db="EMBL/GenBank/DDBJ databases">
        <title>Deep-cultivation of Planctomycetes and their phenomic and genomic characterization uncovers novel biology.</title>
        <authorList>
            <person name="Wiegand S."/>
            <person name="Jogler M."/>
            <person name="Boedeker C."/>
            <person name="Pinto D."/>
            <person name="Vollmers J."/>
            <person name="Rivas-Marin E."/>
            <person name="Kohn T."/>
            <person name="Peeters S.H."/>
            <person name="Heuer A."/>
            <person name="Rast P."/>
            <person name="Oberbeckmann S."/>
            <person name="Bunk B."/>
            <person name="Jeske O."/>
            <person name="Meyerdierks A."/>
            <person name="Storesund J.E."/>
            <person name="Kallscheuer N."/>
            <person name="Luecker S."/>
            <person name="Lage O.M."/>
            <person name="Pohl T."/>
            <person name="Merkel B.J."/>
            <person name="Hornburger P."/>
            <person name="Mueller R.-W."/>
            <person name="Bruemmer F."/>
            <person name="Labrenz M."/>
            <person name="Spormann A.M."/>
            <person name="Op Den Camp H."/>
            <person name="Overmann J."/>
            <person name="Amann R."/>
            <person name="Jetten M.S.M."/>
            <person name="Mascher T."/>
            <person name="Medema M.H."/>
            <person name="Devos D.P."/>
            <person name="Kaster A.-K."/>
            <person name="Ovreas L."/>
            <person name="Rohde M."/>
            <person name="Galperin M.Y."/>
            <person name="Jogler C."/>
        </authorList>
    </citation>
    <scope>NUCLEOTIDE SEQUENCE [LARGE SCALE GENOMIC DNA]</scope>
    <source>
        <strain evidence="1 2">Pla100</strain>
    </source>
</reference>
<protein>
    <submittedName>
        <fullName evidence="1">Uncharacterized protein</fullName>
    </submittedName>
</protein>
<dbReference type="EMBL" id="SJPM01000004">
    <property type="protein sequence ID" value="TWT97491.1"/>
    <property type="molecule type" value="Genomic_DNA"/>
</dbReference>